<comment type="caution">
    <text evidence="5">The sequence shown here is derived from an EMBL/GenBank/DDBJ whole genome shotgun (WGS) entry which is preliminary data.</text>
</comment>
<proteinExistence type="predicted"/>
<dbReference type="InterPro" id="IPR050342">
    <property type="entry name" value="HMGB"/>
</dbReference>
<dbReference type="InterPro" id="IPR036910">
    <property type="entry name" value="HMG_box_dom_sf"/>
</dbReference>
<dbReference type="PROSITE" id="PS50118">
    <property type="entry name" value="HMG_BOX_2"/>
    <property type="match status" value="2"/>
</dbReference>
<reference evidence="5" key="1">
    <citation type="submission" date="2023-08" db="EMBL/GenBank/DDBJ databases">
        <authorList>
            <person name="Audoor S."/>
            <person name="Bilcke G."/>
        </authorList>
    </citation>
    <scope>NUCLEOTIDE SEQUENCE</scope>
</reference>
<dbReference type="PRINTS" id="PR00886">
    <property type="entry name" value="HIGHMOBLTY12"/>
</dbReference>
<evidence type="ECO:0000313" key="6">
    <source>
        <dbReference type="Proteomes" id="UP001295423"/>
    </source>
</evidence>
<feature type="DNA-binding region" description="HMG box" evidence="2">
    <location>
        <begin position="121"/>
        <end position="189"/>
    </location>
</feature>
<protein>
    <recommendedName>
        <fullName evidence="4">HMG box domain-containing protein</fullName>
    </recommendedName>
</protein>
<dbReference type="SMART" id="SM00398">
    <property type="entry name" value="HMG"/>
    <property type="match status" value="2"/>
</dbReference>
<dbReference type="AlphaFoldDB" id="A0AAD2CD48"/>
<dbReference type="PANTHER" id="PTHR48112">
    <property type="entry name" value="HIGH MOBILITY GROUP PROTEIN DSP1"/>
    <property type="match status" value="1"/>
</dbReference>
<evidence type="ECO:0000259" key="4">
    <source>
        <dbReference type="PROSITE" id="PS50118"/>
    </source>
</evidence>
<dbReference type="EMBL" id="CAKOGP040000113">
    <property type="protein sequence ID" value="CAJ1930341.1"/>
    <property type="molecule type" value="Genomic_DNA"/>
</dbReference>
<feature type="domain" description="HMG box" evidence="4">
    <location>
        <begin position="121"/>
        <end position="189"/>
    </location>
</feature>
<dbReference type="Proteomes" id="UP001295423">
    <property type="component" value="Unassembled WGS sequence"/>
</dbReference>
<organism evidence="5 6">
    <name type="scientific">Cylindrotheca closterium</name>
    <dbReference type="NCBI Taxonomy" id="2856"/>
    <lineage>
        <taxon>Eukaryota</taxon>
        <taxon>Sar</taxon>
        <taxon>Stramenopiles</taxon>
        <taxon>Ochrophyta</taxon>
        <taxon>Bacillariophyta</taxon>
        <taxon>Bacillariophyceae</taxon>
        <taxon>Bacillariophycidae</taxon>
        <taxon>Bacillariales</taxon>
        <taxon>Bacillariaceae</taxon>
        <taxon>Cylindrotheca</taxon>
    </lineage>
</organism>
<feature type="compositionally biased region" description="Polar residues" evidence="3">
    <location>
        <begin position="1"/>
        <end position="20"/>
    </location>
</feature>
<dbReference type="GO" id="GO:0005634">
    <property type="term" value="C:nucleus"/>
    <property type="evidence" value="ECO:0007669"/>
    <property type="project" value="UniProtKB-UniRule"/>
</dbReference>
<dbReference type="GO" id="GO:0003677">
    <property type="term" value="F:DNA binding"/>
    <property type="evidence" value="ECO:0007669"/>
    <property type="project" value="UniProtKB-UniRule"/>
</dbReference>
<dbReference type="SUPFAM" id="SSF47095">
    <property type="entry name" value="HMG-box"/>
    <property type="match status" value="2"/>
</dbReference>
<evidence type="ECO:0000256" key="2">
    <source>
        <dbReference type="PROSITE-ProRule" id="PRU00267"/>
    </source>
</evidence>
<dbReference type="PANTHER" id="PTHR48112:SF22">
    <property type="entry name" value="MITOCHONDRIAL TRANSCRIPTION FACTOR A, ISOFORM B"/>
    <property type="match status" value="1"/>
</dbReference>
<feature type="region of interest" description="Disordered" evidence="3">
    <location>
        <begin position="1"/>
        <end position="42"/>
    </location>
</feature>
<keyword evidence="6" id="KW-1185">Reference proteome</keyword>
<evidence type="ECO:0000313" key="5">
    <source>
        <dbReference type="EMBL" id="CAJ1930341.1"/>
    </source>
</evidence>
<dbReference type="Pfam" id="PF00505">
    <property type="entry name" value="HMG_box"/>
    <property type="match status" value="2"/>
</dbReference>
<name>A0AAD2CD48_9STRA</name>
<accession>A0AAD2CD48</accession>
<feature type="DNA-binding region" description="HMG box" evidence="2">
    <location>
        <begin position="36"/>
        <end position="104"/>
    </location>
</feature>
<dbReference type="InterPro" id="IPR009071">
    <property type="entry name" value="HMG_box_dom"/>
</dbReference>
<evidence type="ECO:0000256" key="3">
    <source>
        <dbReference type="SAM" id="MobiDB-lite"/>
    </source>
</evidence>
<keyword evidence="1 2" id="KW-0238">DNA-binding</keyword>
<feature type="domain" description="HMG box" evidence="4">
    <location>
        <begin position="36"/>
        <end position="104"/>
    </location>
</feature>
<dbReference type="Gene3D" id="1.10.30.10">
    <property type="entry name" value="High mobility group box domain"/>
    <property type="match status" value="2"/>
</dbReference>
<keyword evidence="2" id="KW-0539">Nucleus</keyword>
<evidence type="ECO:0000256" key="1">
    <source>
        <dbReference type="ARBA" id="ARBA00023125"/>
    </source>
</evidence>
<sequence length="329" mass="38349">MASTRQVLRSSENVSDSFVNNRKLPPNDENANLTPPKPPRSAFMCFTDAKKKEIMSQQGIRKEDDILKIVAREWKALSSSARTHWEEEARNDKIRFVQEKAAYKGPWSVPKRRAKKHPLAPKRPMSAFLKYSQTRRAKVKQENPDMSNTDVSRLLGEMWRNASPRERAPYVEQEERERALYKENIRKWRDDQARMDAASRTSHQTVQNYHHNQHSQAQMPQPMQRPYRSGFFDNLRVDSFDEQAKKSTFGQYINPNQTYQQYRHPYNPSSAGNLDVPLHHGSELGENDLLPLPRDPLPLEDDPIVDQLASGRNTFFSDNLNMGYYSRYP</sequence>
<dbReference type="CDD" id="cd00084">
    <property type="entry name" value="HMG-box_SF"/>
    <property type="match status" value="1"/>
</dbReference>
<gene>
    <name evidence="5" type="ORF">CYCCA115_LOCUS1908</name>
</gene>